<comment type="subunit">
    <text evidence="3 6">Associates with the pre-60S ribosomal particle.</text>
</comment>
<dbReference type="Gene3D" id="3.30.70.1730">
    <property type="match status" value="1"/>
</dbReference>
<evidence type="ECO:0000256" key="7">
    <source>
        <dbReference type="SAM" id="Phobius"/>
    </source>
</evidence>
<keyword evidence="10" id="KW-1185">Reference proteome</keyword>
<dbReference type="GO" id="GO:0030687">
    <property type="term" value="C:preribosome, large subunit precursor"/>
    <property type="evidence" value="ECO:0007669"/>
    <property type="project" value="TreeGrafter"/>
</dbReference>
<proteinExistence type="inferred from homology"/>
<keyword evidence="7" id="KW-1133">Transmembrane helix</keyword>
<evidence type="ECO:0000256" key="5">
    <source>
        <dbReference type="ARBA" id="ARBA00023242"/>
    </source>
</evidence>
<dbReference type="FunFam" id="3.30.70.1730:FF:000005">
    <property type="entry name" value="Ribosome assembly factor mrt4"/>
    <property type="match status" value="1"/>
</dbReference>
<dbReference type="GO" id="GO:0006364">
    <property type="term" value="P:rRNA processing"/>
    <property type="evidence" value="ECO:0007669"/>
    <property type="project" value="TreeGrafter"/>
</dbReference>
<dbReference type="FunFam" id="3.90.105.20:FF:000003">
    <property type="entry name" value="Ribosome assembly factor mrt4"/>
    <property type="match status" value="1"/>
</dbReference>
<sequence length="236" mass="27128">MPRSKREREVSLTKVKKKTRESKKLLVDEIQKSVDTYSNLFVFDVENMRSTKFIEVRQKFKNNSRFFFGKNNVMALALGKDTSTEYAKQLHKVSNVLKGQCGLMFTNVDREEVIRYFEEFKENDFARGGQEATETVELPEGPLPQFAFSIEPQLRKLGLPTKLDRGMLTVLPASPFQIMFILGIVTLISDFTVCKKGVVLTADQARILKLLGYMLSIFQINIRASWTKEKGFHLIK</sequence>
<dbReference type="Pfam" id="PF17777">
    <property type="entry name" value="RL10P_insert"/>
    <property type="match status" value="1"/>
</dbReference>
<evidence type="ECO:0000256" key="6">
    <source>
        <dbReference type="RuleBase" id="RU364039"/>
    </source>
</evidence>
<comment type="similarity">
    <text evidence="2 6">Belongs to the universal ribosomal protein uL10 family.</text>
</comment>
<evidence type="ECO:0000313" key="10">
    <source>
        <dbReference type="Proteomes" id="UP000267096"/>
    </source>
</evidence>
<evidence type="ECO:0000313" key="11">
    <source>
        <dbReference type="WBParaSite" id="ASIM_0001075801-mRNA-1"/>
    </source>
</evidence>
<dbReference type="Proteomes" id="UP000267096">
    <property type="component" value="Unassembled WGS sequence"/>
</dbReference>
<dbReference type="InterPro" id="IPR033867">
    <property type="entry name" value="Mrt4"/>
</dbReference>
<evidence type="ECO:0000256" key="2">
    <source>
        <dbReference type="ARBA" id="ARBA00008889"/>
    </source>
</evidence>
<comment type="function">
    <text evidence="1 6">Component of the ribosome assembly machinery. Nuclear paralog of the ribosomal protein P0, it binds pre-60S subunits at an early stage of assembly in the nucleolus, and is replaced by P0 in cytoplasmic pre-60S subunits and mature 80S ribosomes.</text>
</comment>
<dbReference type="Pfam" id="PF00466">
    <property type="entry name" value="Ribosomal_L10"/>
    <property type="match status" value="1"/>
</dbReference>
<dbReference type="EMBL" id="UYRR01030994">
    <property type="protein sequence ID" value="VDK42767.1"/>
    <property type="molecule type" value="Genomic_DNA"/>
</dbReference>
<keyword evidence="7" id="KW-0812">Transmembrane</keyword>
<dbReference type="AlphaFoldDB" id="A0A0M3JS32"/>
<reference evidence="11" key="1">
    <citation type="submission" date="2017-02" db="UniProtKB">
        <authorList>
            <consortium name="WormBaseParasite"/>
        </authorList>
    </citation>
    <scope>IDENTIFICATION</scope>
</reference>
<dbReference type="GO" id="GO:0003723">
    <property type="term" value="F:RNA binding"/>
    <property type="evidence" value="ECO:0007669"/>
    <property type="project" value="TreeGrafter"/>
</dbReference>
<keyword evidence="4 6" id="KW-0963">Cytoplasm</keyword>
<dbReference type="PANTHER" id="PTHR45841:SF1">
    <property type="entry name" value="MRNA TURNOVER PROTEIN 4 HOMOLOG"/>
    <property type="match status" value="1"/>
</dbReference>
<keyword evidence="6" id="KW-0690">Ribosome biogenesis</keyword>
<dbReference type="Gene3D" id="3.90.105.20">
    <property type="match status" value="1"/>
</dbReference>
<organism evidence="11">
    <name type="scientific">Anisakis simplex</name>
    <name type="common">Herring worm</name>
    <dbReference type="NCBI Taxonomy" id="6269"/>
    <lineage>
        <taxon>Eukaryota</taxon>
        <taxon>Metazoa</taxon>
        <taxon>Ecdysozoa</taxon>
        <taxon>Nematoda</taxon>
        <taxon>Chromadorea</taxon>
        <taxon>Rhabditida</taxon>
        <taxon>Spirurina</taxon>
        <taxon>Ascaridomorpha</taxon>
        <taxon>Ascaridoidea</taxon>
        <taxon>Anisakidae</taxon>
        <taxon>Anisakis</taxon>
        <taxon>Anisakis simplex complex</taxon>
    </lineage>
</organism>
<dbReference type="InterPro" id="IPR051742">
    <property type="entry name" value="Ribosome_Assembly_uL10"/>
</dbReference>
<dbReference type="GO" id="GO:0000956">
    <property type="term" value="P:nuclear-transcribed mRNA catabolic process"/>
    <property type="evidence" value="ECO:0007669"/>
    <property type="project" value="TreeGrafter"/>
</dbReference>
<dbReference type="OrthoDB" id="10262308at2759"/>
<dbReference type="GO" id="GO:0000027">
    <property type="term" value="P:ribosomal large subunit assembly"/>
    <property type="evidence" value="ECO:0007669"/>
    <property type="project" value="InterPro"/>
</dbReference>
<name>A0A0M3JS32_ANISI</name>
<dbReference type="InterPro" id="IPR040637">
    <property type="entry name" value="Ribosomal_uL10-like_insert"/>
</dbReference>
<evidence type="ECO:0000313" key="9">
    <source>
        <dbReference type="EMBL" id="VDK42767.1"/>
    </source>
</evidence>
<dbReference type="InterPro" id="IPR001790">
    <property type="entry name" value="Ribosomal_uL10"/>
</dbReference>
<dbReference type="SUPFAM" id="SSF160369">
    <property type="entry name" value="Ribosomal protein L10-like"/>
    <property type="match status" value="1"/>
</dbReference>
<accession>A0A0M3JS32</accession>
<evidence type="ECO:0000259" key="8">
    <source>
        <dbReference type="Pfam" id="PF17777"/>
    </source>
</evidence>
<evidence type="ECO:0000256" key="4">
    <source>
        <dbReference type="ARBA" id="ARBA00022490"/>
    </source>
</evidence>
<evidence type="ECO:0000256" key="3">
    <source>
        <dbReference type="ARBA" id="ARBA00011117"/>
    </source>
</evidence>
<protein>
    <recommendedName>
        <fullName evidence="6">Ribosome assembly factor mrt4</fullName>
    </recommendedName>
</protein>
<reference evidence="9 10" key="2">
    <citation type="submission" date="2018-11" db="EMBL/GenBank/DDBJ databases">
        <authorList>
            <consortium name="Pathogen Informatics"/>
        </authorList>
    </citation>
    <scope>NUCLEOTIDE SEQUENCE [LARGE SCALE GENOMIC DNA]</scope>
</reference>
<dbReference type="CDD" id="cd05796">
    <property type="entry name" value="Ribosomal_P0_like"/>
    <property type="match status" value="1"/>
</dbReference>
<dbReference type="InterPro" id="IPR043164">
    <property type="entry name" value="Ribosomal_uL10-like_insert_sf"/>
</dbReference>
<feature type="transmembrane region" description="Helical" evidence="7">
    <location>
        <begin position="166"/>
        <end position="187"/>
    </location>
</feature>
<keyword evidence="7" id="KW-0472">Membrane</keyword>
<evidence type="ECO:0000256" key="1">
    <source>
        <dbReference type="ARBA" id="ARBA00004046"/>
    </source>
</evidence>
<dbReference type="PANTHER" id="PTHR45841">
    <property type="entry name" value="MRNA TURNOVER PROTEIN 4 MRTO4"/>
    <property type="match status" value="1"/>
</dbReference>
<dbReference type="WBParaSite" id="ASIM_0001075801-mRNA-1">
    <property type="protein sequence ID" value="ASIM_0001075801-mRNA-1"/>
    <property type="gene ID" value="ASIM_0001075801"/>
</dbReference>
<keyword evidence="5 6" id="KW-0539">Nucleus</keyword>
<dbReference type="GO" id="GO:0005730">
    <property type="term" value="C:nucleolus"/>
    <property type="evidence" value="ECO:0007669"/>
    <property type="project" value="UniProtKB-SubCell"/>
</dbReference>
<feature type="domain" description="Large ribosomal subunit protein uL10-like insertion" evidence="8">
    <location>
        <begin position="126"/>
        <end position="212"/>
    </location>
</feature>
<gene>
    <name evidence="9" type="ORF">ASIM_LOCUS10316</name>
</gene>
<dbReference type="InterPro" id="IPR043141">
    <property type="entry name" value="Ribosomal_uL10-like_sf"/>
</dbReference>
<dbReference type="GO" id="GO:0005737">
    <property type="term" value="C:cytoplasm"/>
    <property type="evidence" value="ECO:0007669"/>
    <property type="project" value="UniProtKB-SubCell"/>
</dbReference>
<comment type="subcellular location">
    <subcellularLocation>
        <location evidence="6">Cytoplasm</location>
    </subcellularLocation>
    <subcellularLocation>
        <location evidence="6">Nucleus</location>
        <location evidence="6">Nucleolus</location>
    </subcellularLocation>
</comment>